<protein>
    <submittedName>
        <fullName evidence="2">Uncharacterized protein</fullName>
    </submittedName>
</protein>
<reference evidence="2" key="1">
    <citation type="submission" date="2023-03" db="EMBL/GenBank/DDBJ databases">
        <title>Massive genome expansion in bonnet fungi (Mycena s.s.) driven by repeated elements and novel gene families across ecological guilds.</title>
        <authorList>
            <consortium name="Lawrence Berkeley National Laboratory"/>
            <person name="Harder C.B."/>
            <person name="Miyauchi S."/>
            <person name="Viragh M."/>
            <person name="Kuo A."/>
            <person name="Thoen E."/>
            <person name="Andreopoulos B."/>
            <person name="Lu D."/>
            <person name="Skrede I."/>
            <person name="Drula E."/>
            <person name="Henrissat B."/>
            <person name="Morin E."/>
            <person name="Kohler A."/>
            <person name="Barry K."/>
            <person name="LaButti K."/>
            <person name="Morin E."/>
            <person name="Salamov A."/>
            <person name="Lipzen A."/>
            <person name="Mereny Z."/>
            <person name="Hegedus B."/>
            <person name="Baldrian P."/>
            <person name="Stursova M."/>
            <person name="Weitz H."/>
            <person name="Taylor A."/>
            <person name="Grigoriev I.V."/>
            <person name="Nagy L.G."/>
            <person name="Martin F."/>
            <person name="Kauserud H."/>
        </authorList>
    </citation>
    <scope>NUCLEOTIDE SEQUENCE</scope>
    <source>
        <strain evidence="2">CBHHK182m</strain>
    </source>
</reference>
<comment type="caution">
    <text evidence="2">The sequence shown here is derived from an EMBL/GenBank/DDBJ whole genome shotgun (WGS) entry which is preliminary data.</text>
</comment>
<gene>
    <name evidence="2" type="ORF">B0H16DRAFT_1764349</name>
</gene>
<evidence type="ECO:0000256" key="1">
    <source>
        <dbReference type="SAM" id="Phobius"/>
    </source>
</evidence>
<feature type="transmembrane region" description="Helical" evidence="1">
    <location>
        <begin position="48"/>
        <end position="70"/>
    </location>
</feature>
<name>A0AAD7I6D8_9AGAR</name>
<keyword evidence="3" id="KW-1185">Reference proteome</keyword>
<keyword evidence="1" id="KW-0472">Membrane</keyword>
<proteinExistence type="predicted"/>
<dbReference type="Proteomes" id="UP001215598">
    <property type="component" value="Unassembled WGS sequence"/>
</dbReference>
<evidence type="ECO:0000313" key="3">
    <source>
        <dbReference type="Proteomes" id="UP001215598"/>
    </source>
</evidence>
<evidence type="ECO:0000313" key="2">
    <source>
        <dbReference type="EMBL" id="KAJ7736098.1"/>
    </source>
</evidence>
<dbReference type="EMBL" id="JARKIB010000123">
    <property type="protein sequence ID" value="KAJ7736098.1"/>
    <property type="molecule type" value="Genomic_DNA"/>
</dbReference>
<keyword evidence="1" id="KW-0812">Transmembrane</keyword>
<keyword evidence="1" id="KW-1133">Transmembrane helix</keyword>
<sequence>MYIENPTVAVPWPDEDLRRFVRSGISEGKFVGCPRATFSARKLRQEEWFWDFVLLIMILYGLYFLALAFLKLNFFGEENSNQTRKRDTLRVMISIDHYNNTIFKTPTSWFDLLLLIPSAIGILIHTLVKHGDLIRAGVGSDELRRGEEGPLIIDLEARSCTGQNFGISTSNLGPNRTKTGEVGQNARGLDEHVTLRGLQTRVAEEISGFLGRGTPKLPFSDALRQLRLGPNRTKIAQSRQKVSGQKCPDSGVWGSSLEVYYQGSWRGFAVRLAHRVVIVAANPASTRDLGNAVTDSDNGIIGVQVGTWTEDAVNISLNDPIEVGVFAVGVGLKEKFTKEY</sequence>
<dbReference type="AlphaFoldDB" id="A0AAD7I6D8"/>
<organism evidence="2 3">
    <name type="scientific">Mycena metata</name>
    <dbReference type="NCBI Taxonomy" id="1033252"/>
    <lineage>
        <taxon>Eukaryota</taxon>
        <taxon>Fungi</taxon>
        <taxon>Dikarya</taxon>
        <taxon>Basidiomycota</taxon>
        <taxon>Agaricomycotina</taxon>
        <taxon>Agaricomycetes</taxon>
        <taxon>Agaricomycetidae</taxon>
        <taxon>Agaricales</taxon>
        <taxon>Marasmiineae</taxon>
        <taxon>Mycenaceae</taxon>
        <taxon>Mycena</taxon>
    </lineage>
</organism>
<feature type="transmembrane region" description="Helical" evidence="1">
    <location>
        <begin position="109"/>
        <end position="128"/>
    </location>
</feature>
<accession>A0AAD7I6D8</accession>